<feature type="compositionally biased region" description="Polar residues" evidence="1">
    <location>
        <begin position="77"/>
        <end position="86"/>
    </location>
</feature>
<dbReference type="RefSeq" id="XP_041162624.1">
    <property type="nucleotide sequence ID" value="XM_041302509.1"/>
</dbReference>
<organism evidence="2 3">
    <name type="scientific">Suillus plorans</name>
    <dbReference type="NCBI Taxonomy" id="116603"/>
    <lineage>
        <taxon>Eukaryota</taxon>
        <taxon>Fungi</taxon>
        <taxon>Dikarya</taxon>
        <taxon>Basidiomycota</taxon>
        <taxon>Agaricomycotina</taxon>
        <taxon>Agaricomycetes</taxon>
        <taxon>Agaricomycetidae</taxon>
        <taxon>Boletales</taxon>
        <taxon>Suillineae</taxon>
        <taxon>Suillaceae</taxon>
        <taxon>Suillus</taxon>
    </lineage>
</organism>
<name>A0A9P7DL54_9AGAM</name>
<proteinExistence type="predicted"/>
<evidence type="ECO:0000256" key="1">
    <source>
        <dbReference type="SAM" id="MobiDB-lite"/>
    </source>
</evidence>
<dbReference type="Proteomes" id="UP000719766">
    <property type="component" value="Unassembled WGS sequence"/>
</dbReference>
<keyword evidence="3" id="KW-1185">Reference proteome</keyword>
<evidence type="ECO:0000313" key="3">
    <source>
        <dbReference type="Proteomes" id="UP000719766"/>
    </source>
</evidence>
<accession>A0A9P7DL54</accession>
<dbReference type="EMBL" id="JABBWE010000016">
    <property type="protein sequence ID" value="KAG1797514.1"/>
    <property type="molecule type" value="Genomic_DNA"/>
</dbReference>
<comment type="caution">
    <text evidence="2">The sequence shown here is derived from an EMBL/GenBank/DDBJ whole genome shotgun (WGS) entry which is preliminary data.</text>
</comment>
<feature type="region of interest" description="Disordered" evidence="1">
    <location>
        <begin position="67"/>
        <end position="86"/>
    </location>
</feature>
<protein>
    <submittedName>
        <fullName evidence="2">Uncharacterized protein</fullName>
    </submittedName>
</protein>
<dbReference type="AlphaFoldDB" id="A0A9P7DL54"/>
<dbReference type="GeneID" id="64596273"/>
<evidence type="ECO:0000313" key="2">
    <source>
        <dbReference type="EMBL" id="KAG1797514.1"/>
    </source>
</evidence>
<reference evidence="2" key="1">
    <citation type="journal article" date="2020" name="New Phytol.">
        <title>Comparative genomics reveals dynamic genome evolution in host specialist ectomycorrhizal fungi.</title>
        <authorList>
            <person name="Lofgren L.A."/>
            <person name="Nguyen N.H."/>
            <person name="Vilgalys R."/>
            <person name="Ruytinx J."/>
            <person name="Liao H.L."/>
            <person name="Branco S."/>
            <person name="Kuo A."/>
            <person name="LaButti K."/>
            <person name="Lipzen A."/>
            <person name="Andreopoulos W."/>
            <person name="Pangilinan J."/>
            <person name="Riley R."/>
            <person name="Hundley H."/>
            <person name="Na H."/>
            <person name="Barry K."/>
            <person name="Grigoriev I.V."/>
            <person name="Stajich J.E."/>
            <person name="Kennedy P.G."/>
        </authorList>
    </citation>
    <scope>NUCLEOTIDE SEQUENCE</scope>
    <source>
        <strain evidence="2">S12</strain>
    </source>
</reference>
<sequence>MLQRLANSPMLLLAFRLLEKDSSANVSIAESTTAIGTLCNTSRACSDRLTRPCNVRSVLGMRTAGESGNYRHRCSRARQNANTGAK</sequence>
<gene>
    <name evidence="2" type="ORF">HD556DRAFT_1357222</name>
</gene>